<accession>A0ABP9YTY0</accession>
<sequence>MLLLLINVLSRSDFQQEDLSAGTITDDKISYDTILYDNQFTFEARDDEVDVEPEVKEEEDEPVPRIVDIQPQTEVIQAVLMDLAIDALYLWMTDYQLADAFPVFTEEYKRLHDKVSHQKMPLTCVRTLERCSSCTTGMRCTLVTSIRR</sequence>
<evidence type="ECO:0000313" key="2">
    <source>
        <dbReference type="Proteomes" id="UP001473302"/>
    </source>
</evidence>
<reference evidence="1 2" key="1">
    <citation type="submission" date="2024-04" db="EMBL/GenBank/DDBJ databases">
        <title>genome sequences of Mucor flavus KT1a and Helicostylum pulchrum KT1b strains isolated from the surface of a dry-aged beef.</title>
        <authorList>
            <person name="Toyotome T."/>
            <person name="Hosono M."/>
            <person name="Torimaru M."/>
            <person name="Fukuda K."/>
            <person name="Mikami N."/>
        </authorList>
    </citation>
    <scope>NUCLEOTIDE SEQUENCE [LARGE SCALE GENOMIC DNA]</scope>
    <source>
        <strain evidence="1 2">KT1a</strain>
    </source>
</reference>
<gene>
    <name evidence="1" type="ORF">MFLAVUS_003740</name>
</gene>
<comment type="caution">
    <text evidence="1">The sequence shown here is derived from an EMBL/GenBank/DDBJ whole genome shotgun (WGS) entry which is preliminary data.</text>
</comment>
<organism evidence="1 2">
    <name type="scientific">Mucor flavus</name>
    <dbReference type="NCBI Taxonomy" id="439312"/>
    <lineage>
        <taxon>Eukaryota</taxon>
        <taxon>Fungi</taxon>
        <taxon>Fungi incertae sedis</taxon>
        <taxon>Mucoromycota</taxon>
        <taxon>Mucoromycotina</taxon>
        <taxon>Mucoromycetes</taxon>
        <taxon>Mucorales</taxon>
        <taxon>Mucorineae</taxon>
        <taxon>Mucoraceae</taxon>
        <taxon>Mucor</taxon>
    </lineage>
</organism>
<dbReference type="Proteomes" id="UP001473302">
    <property type="component" value="Unassembled WGS sequence"/>
</dbReference>
<proteinExistence type="predicted"/>
<dbReference type="EMBL" id="BAABUK010000007">
    <property type="protein sequence ID" value="GAA5810319.1"/>
    <property type="molecule type" value="Genomic_DNA"/>
</dbReference>
<evidence type="ECO:0000313" key="1">
    <source>
        <dbReference type="EMBL" id="GAA5810319.1"/>
    </source>
</evidence>
<keyword evidence="2" id="KW-1185">Reference proteome</keyword>
<protein>
    <submittedName>
        <fullName evidence="1">Uncharacterized protein</fullName>
    </submittedName>
</protein>
<name>A0ABP9YTY0_9FUNG</name>